<proteinExistence type="predicted"/>
<sequence>MNRYISVILFSIITLFTIIPSSFAQDKCELTINRSLDPLTKILNANQYDKLAPILAQIEQSCGTIELVQRIKIVHLIIAKQSSGNAIERYLDNGFDEQLLNRFADAAREDFAYQYESNKLQYNYVPLRHPIDQLIKTRAKALLQSQSYTLSDAEIDILNLFSNEELLRNQASSVKQTVPEKQEHAVKEEQEETLALADYYNKSKIGFLPYIGVYGPLGGKNTTFGPNLSLGFTIMSSLQKSFIFEGGFKVRINSNDKNFDYNYYDQSESVNSNFGLFFGGAVGYKIYDNTKYIVIPKLNIGIDMVDTGISEDIYTDGYYDGYGDYISGGNSTKLHTVNTMHLGLSMAGMRQIKGKNYIGIEAGYHYTPYQWDHNLLSNIYNHYGSIELFFRF</sequence>
<reference evidence="1 2" key="1">
    <citation type="submission" date="2024-04" db="EMBL/GenBank/DDBJ databases">
        <title>WGS of bacteria from Torrens River.</title>
        <authorList>
            <person name="Wyrsch E.R."/>
            <person name="Drigo B."/>
        </authorList>
    </citation>
    <scope>NUCLEOTIDE SEQUENCE [LARGE SCALE GENOMIC DNA]</scope>
    <source>
        <strain evidence="1 2">TWI391</strain>
    </source>
</reference>
<gene>
    <name evidence="1" type="ORF">ABE541_12400</name>
</gene>
<dbReference type="Proteomes" id="UP001409291">
    <property type="component" value="Unassembled WGS sequence"/>
</dbReference>
<evidence type="ECO:0008006" key="3">
    <source>
        <dbReference type="Google" id="ProtNLM"/>
    </source>
</evidence>
<keyword evidence="2" id="KW-1185">Reference proteome</keyword>
<protein>
    <recommendedName>
        <fullName evidence="3">Outer membrane protein beta-barrel domain-containing protein</fullName>
    </recommendedName>
</protein>
<evidence type="ECO:0000313" key="1">
    <source>
        <dbReference type="EMBL" id="MEN5378061.1"/>
    </source>
</evidence>
<evidence type="ECO:0000313" key="2">
    <source>
        <dbReference type="Proteomes" id="UP001409291"/>
    </source>
</evidence>
<name>A0ABV0BTP4_9SPHI</name>
<accession>A0ABV0BTP4</accession>
<organism evidence="1 2">
    <name type="scientific">Sphingobacterium kitahiroshimense</name>
    <dbReference type="NCBI Taxonomy" id="470446"/>
    <lineage>
        <taxon>Bacteria</taxon>
        <taxon>Pseudomonadati</taxon>
        <taxon>Bacteroidota</taxon>
        <taxon>Sphingobacteriia</taxon>
        <taxon>Sphingobacteriales</taxon>
        <taxon>Sphingobacteriaceae</taxon>
        <taxon>Sphingobacterium</taxon>
    </lineage>
</organism>
<dbReference type="RefSeq" id="WP_346581404.1">
    <property type="nucleotide sequence ID" value="NZ_JBDJLH010000008.1"/>
</dbReference>
<dbReference type="EMBL" id="JBDJNQ010000005">
    <property type="protein sequence ID" value="MEN5378061.1"/>
    <property type="molecule type" value="Genomic_DNA"/>
</dbReference>
<comment type="caution">
    <text evidence="1">The sequence shown here is derived from an EMBL/GenBank/DDBJ whole genome shotgun (WGS) entry which is preliminary data.</text>
</comment>